<dbReference type="GO" id="GO:0005829">
    <property type="term" value="C:cytosol"/>
    <property type="evidence" value="ECO:0007669"/>
    <property type="project" value="TreeGrafter"/>
</dbReference>
<evidence type="ECO:0000259" key="10">
    <source>
        <dbReference type="PROSITE" id="PS50862"/>
    </source>
</evidence>
<evidence type="ECO:0000256" key="4">
    <source>
        <dbReference type="ARBA" id="ARBA00022741"/>
    </source>
</evidence>
<evidence type="ECO:0000313" key="12">
    <source>
        <dbReference type="Proteomes" id="UP000034601"/>
    </source>
</evidence>
<dbReference type="GO" id="GO:0006433">
    <property type="term" value="P:prolyl-tRNA aminoacylation"/>
    <property type="evidence" value="ECO:0007669"/>
    <property type="project" value="InterPro"/>
</dbReference>
<evidence type="ECO:0000256" key="7">
    <source>
        <dbReference type="ARBA" id="ARBA00023146"/>
    </source>
</evidence>
<keyword evidence="7 11" id="KW-0030">Aminoacyl-tRNA synthetase</keyword>
<dbReference type="CDD" id="cd00861">
    <property type="entry name" value="ProRS_anticodon_short"/>
    <property type="match status" value="1"/>
</dbReference>
<dbReference type="GO" id="GO:0004827">
    <property type="term" value="F:proline-tRNA ligase activity"/>
    <property type="evidence" value="ECO:0007669"/>
    <property type="project" value="UniProtKB-EC"/>
</dbReference>
<name>A0A0G0U2D7_9BACT</name>
<dbReference type="InterPro" id="IPR004154">
    <property type="entry name" value="Anticodon-bd"/>
</dbReference>
<keyword evidence="3" id="KW-0436">Ligase</keyword>
<accession>A0A0G0U2D7</accession>
<dbReference type="Proteomes" id="UP000034601">
    <property type="component" value="Unassembled WGS sequence"/>
</dbReference>
<dbReference type="PANTHER" id="PTHR42753">
    <property type="entry name" value="MITOCHONDRIAL RIBOSOME PROTEIN L39/PROLYL-TRNA LIGASE FAMILY MEMBER"/>
    <property type="match status" value="1"/>
</dbReference>
<evidence type="ECO:0000256" key="3">
    <source>
        <dbReference type="ARBA" id="ARBA00022598"/>
    </source>
</evidence>
<dbReference type="AlphaFoldDB" id="A0A0G0U2D7"/>
<keyword evidence="5" id="KW-0067">ATP-binding</keyword>
<dbReference type="InterPro" id="IPR050062">
    <property type="entry name" value="Pro-tRNA_synthetase"/>
</dbReference>
<dbReference type="InterPro" id="IPR006195">
    <property type="entry name" value="aa-tRNA-synth_II"/>
</dbReference>
<keyword evidence="4" id="KW-0547">Nucleotide-binding</keyword>
<dbReference type="Gene3D" id="3.30.930.10">
    <property type="entry name" value="Bira Bifunctional Protein, Domain 2"/>
    <property type="match status" value="1"/>
</dbReference>
<keyword evidence="6" id="KW-0648">Protein biosynthesis</keyword>
<dbReference type="GO" id="GO:0005524">
    <property type="term" value="F:ATP binding"/>
    <property type="evidence" value="ECO:0007669"/>
    <property type="project" value="UniProtKB-KW"/>
</dbReference>
<dbReference type="Pfam" id="PF03129">
    <property type="entry name" value="HGTP_anticodon"/>
    <property type="match status" value="1"/>
</dbReference>
<dbReference type="PROSITE" id="PS50862">
    <property type="entry name" value="AA_TRNA_LIGASE_II"/>
    <property type="match status" value="1"/>
</dbReference>
<evidence type="ECO:0000256" key="5">
    <source>
        <dbReference type="ARBA" id="ARBA00022840"/>
    </source>
</evidence>
<dbReference type="InterPro" id="IPR002314">
    <property type="entry name" value="aa-tRNA-synt_IIb"/>
</dbReference>
<dbReference type="PRINTS" id="PR01046">
    <property type="entry name" value="TRNASYNTHPRO"/>
</dbReference>
<dbReference type="InterPro" id="IPR036621">
    <property type="entry name" value="Anticodon-bd_dom_sf"/>
</dbReference>
<evidence type="ECO:0000256" key="1">
    <source>
        <dbReference type="ARBA" id="ARBA00012831"/>
    </source>
</evidence>
<evidence type="ECO:0000313" key="11">
    <source>
        <dbReference type="EMBL" id="KKR83248.1"/>
    </source>
</evidence>
<dbReference type="Gene3D" id="3.40.50.800">
    <property type="entry name" value="Anticodon-binding domain"/>
    <property type="match status" value="1"/>
</dbReference>
<comment type="catalytic activity">
    <reaction evidence="9">
        <text>tRNA(Pro) + L-proline + ATP = L-prolyl-tRNA(Pro) + AMP + diphosphate</text>
        <dbReference type="Rhea" id="RHEA:14305"/>
        <dbReference type="Rhea" id="RHEA-COMP:9700"/>
        <dbReference type="Rhea" id="RHEA-COMP:9702"/>
        <dbReference type="ChEBI" id="CHEBI:30616"/>
        <dbReference type="ChEBI" id="CHEBI:33019"/>
        <dbReference type="ChEBI" id="CHEBI:60039"/>
        <dbReference type="ChEBI" id="CHEBI:78442"/>
        <dbReference type="ChEBI" id="CHEBI:78532"/>
        <dbReference type="ChEBI" id="CHEBI:456215"/>
        <dbReference type="EC" id="6.1.1.15"/>
    </reaction>
</comment>
<evidence type="ECO:0000256" key="8">
    <source>
        <dbReference type="ARBA" id="ARBA00029731"/>
    </source>
</evidence>
<gene>
    <name evidence="11" type="ORF">UU29_C0007G0118</name>
</gene>
<proteinExistence type="predicted"/>
<feature type="domain" description="Aminoacyl-transfer RNA synthetases class-II family profile" evidence="10">
    <location>
        <begin position="1"/>
        <end position="274"/>
    </location>
</feature>
<dbReference type="InterPro" id="IPR045864">
    <property type="entry name" value="aa-tRNA-synth_II/BPL/LPL"/>
</dbReference>
<dbReference type="PANTHER" id="PTHR42753:SF2">
    <property type="entry name" value="PROLINE--TRNA LIGASE"/>
    <property type="match status" value="1"/>
</dbReference>
<comment type="caution">
    <text evidence="11">The sequence shown here is derived from an EMBL/GenBank/DDBJ whole genome shotgun (WGS) entry which is preliminary data.</text>
</comment>
<evidence type="ECO:0000256" key="9">
    <source>
        <dbReference type="ARBA" id="ARBA00047671"/>
    </source>
</evidence>
<sequence>MGWRVVSKINDIIREELNVTGALEMLMPLLHPRDIWDQTGRWSDPDVKEIMYQFKDIRGKELGLSFTHEEIVMNLLGKYIHSYKDLPVKIYHFSTKFRNEPRAKSGILRGREFLMKDLYSAHVSKEDLQQYFQQVKEAYLRIFKKMELEARVVDASGGIFTDSFTQEFQVVSPVGEDNILICESCDFAANIEVSQVKEGEKCPRCKGEIKMVNSIEAGHIFTLGTKYAKNMGVFFLDEQNKKQDLWFGSYGIGVSRLVGVLVEIFHDDKGIIWPESVAPYIIHLVGLGLEEQGVKNKAEEVYQKLQDKGVEVLYDDRIGVSAGEKFADADLIGIPLRVVVSRKTHSASSGQAEDKLEIKRRGEEKVELVTLEELLKEIEK</sequence>
<reference evidence="11 12" key="1">
    <citation type="journal article" date="2015" name="Nature">
        <title>rRNA introns, odd ribosomes, and small enigmatic genomes across a large radiation of phyla.</title>
        <authorList>
            <person name="Brown C.T."/>
            <person name="Hug L.A."/>
            <person name="Thomas B.C."/>
            <person name="Sharon I."/>
            <person name="Castelle C.J."/>
            <person name="Singh A."/>
            <person name="Wilkins M.J."/>
            <person name="Williams K.H."/>
            <person name="Banfield J.F."/>
        </authorList>
    </citation>
    <scope>NUCLEOTIDE SEQUENCE [LARGE SCALE GENOMIC DNA]</scope>
</reference>
<dbReference type="EMBL" id="LCAB01000007">
    <property type="protein sequence ID" value="KKR83248.1"/>
    <property type="molecule type" value="Genomic_DNA"/>
</dbReference>
<dbReference type="InterPro" id="IPR002316">
    <property type="entry name" value="Pro-tRNA-ligase_IIa"/>
</dbReference>
<dbReference type="EC" id="6.1.1.15" evidence="1"/>
<dbReference type="InterPro" id="IPR044140">
    <property type="entry name" value="ProRS_anticodon_short"/>
</dbReference>
<evidence type="ECO:0000256" key="2">
    <source>
        <dbReference type="ARBA" id="ARBA00019110"/>
    </source>
</evidence>
<organism evidence="11 12">
    <name type="scientific">Candidatus Daviesbacteria bacterium GW2011_GWA2_40_9</name>
    <dbReference type="NCBI Taxonomy" id="1618424"/>
    <lineage>
        <taxon>Bacteria</taxon>
        <taxon>Candidatus Daviesiibacteriota</taxon>
    </lineage>
</organism>
<dbReference type="Pfam" id="PF00587">
    <property type="entry name" value="tRNA-synt_2b"/>
    <property type="match status" value="1"/>
</dbReference>
<dbReference type="PATRIC" id="fig|1618424.3.peg.525"/>
<evidence type="ECO:0000256" key="6">
    <source>
        <dbReference type="ARBA" id="ARBA00022917"/>
    </source>
</evidence>
<dbReference type="SUPFAM" id="SSF55681">
    <property type="entry name" value="Class II aaRS and biotin synthetases"/>
    <property type="match status" value="1"/>
</dbReference>
<dbReference type="SUPFAM" id="SSF52954">
    <property type="entry name" value="Class II aaRS ABD-related"/>
    <property type="match status" value="1"/>
</dbReference>
<protein>
    <recommendedName>
        <fullName evidence="2">Proline--tRNA ligase</fullName>
        <ecNumber evidence="1">6.1.1.15</ecNumber>
    </recommendedName>
    <alternativeName>
        <fullName evidence="8">Prolyl-tRNA synthetase</fullName>
    </alternativeName>
</protein>